<dbReference type="OrthoDB" id="9986966at2759"/>
<organism evidence="1 2">
    <name type="scientific">Didymella exigua CBS 183.55</name>
    <dbReference type="NCBI Taxonomy" id="1150837"/>
    <lineage>
        <taxon>Eukaryota</taxon>
        <taxon>Fungi</taxon>
        <taxon>Dikarya</taxon>
        <taxon>Ascomycota</taxon>
        <taxon>Pezizomycotina</taxon>
        <taxon>Dothideomycetes</taxon>
        <taxon>Pleosporomycetidae</taxon>
        <taxon>Pleosporales</taxon>
        <taxon>Pleosporineae</taxon>
        <taxon>Didymellaceae</taxon>
        <taxon>Didymella</taxon>
    </lineage>
</organism>
<dbReference type="GeneID" id="54354021"/>
<protein>
    <submittedName>
        <fullName evidence="1">Uncharacterized protein</fullName>
    </submittedName>
</protein>
<accession>A0A6A5RI57</accession>
<dbReference type="PANTHER" id="PTHR41775:SF1">
    <property type="entry name" value="PEPTIDASE M6-LIKE DOMAIN-CONTAINING PROTEIN"/>
    <property type="match status" value="1"/>
</dbReference>
<dbReference type="Proteomes" id="UP000800082">
    <property type="component" value="Unassembled WGS sequence"/>
</dbReference>
<evidence type="ECO:0000313" key="2">
    <source>
        <dbReference type="Proteomes" id="UP000800082"/>
    </source>
</evidence>
<dbReference type="AlphaFoldDB" id="A0A6A5RI57"/>
<keyword evidence="2" id="KW-1185">Reference proteome</keyword>
<name>A0A6A5RI57_9PLEO</name>
<evidence type="ECO:0000313" key="1">
    <source>
        <dbReference type="EMBL" id="KAF1926774.1"/>
    </source>
</evidence>
<sequence>MQAIIKTAFPPQSGFLGLNDGTIFPRSRFAPEVSIGKVAAAVLERKPLRNAIRIFVVDLWFSKGKIATGSVTEYYSEVSNNAISLTGDVLGPFTPTENMTYYANNGSGMGWPGPNSQTMADEAFAAVKDNISFNQYDNDGNGYVRINRLTCIL</sequence>
<dbReference type="RefSeq" id="XP_033447026.1">
    <property type="nucleotide sequence ID" value="XM_033596354.1"/>
</dbReference>
<dbReference type="EMBL" id="ML978975">
    <property type="protein sequence ID" value="KAF1926774.1"/>
    <property type="molecule type" value="Genomic_DNA"/>
</dbReference>
<proteinExistence type="predicted"/>
<gene>
    <name evidence="1" type="ORF">M421DRAFT_6683</name>
</gene>
<dbReference type="PANTHER" id="PTHR41775">
    <property type="entry name" value="SECRETED PROTEIN-RELATED"/>
    <property type="match status" value="1"/>
</dbReference>
<reference evidence="1" key="1">
    <citation type="journal article" date="2020" name="Stud. Mycol.">
        <title>101 Dothideomycetes genomes: a test case for predicting lifestyles and emergence of pathogens.</title>
        <authorList>
            <person name="Haridas S."/>
            <person name="Albert R."/>
            <person name="Binder M."/>
            <person name="Bloem J."/>
            <person name="Labutti K."/>
            <person name="Salamov A."/>
            <person name="Andreopoulos B."/>
            <person name="Baker S."/>
            <person name="Barry K."/>
            <person name="Bills G."/>
            <person name="Bluhm B."/>
            <person name="Cannon C."/>
            <person name="Castanera R."/>
            <person name="Culley D."/>
            <person name="Daum C."/>
            <person name="Ezra D."/>
            <person name="Gonzalez J."/>
            <person name="Henrissat B."/>
            <person name="Kuo A."/>
            <person name="Liang C."/>
            <person name="Lipzen A."/>
            <person name="Lutzoni F."/>
            <person name="Magnuson J."/>
            <person name="Mondo S."/>
            <person name="Nolan M."/>
            <person name="Ohm R."/>
            <person name="Pangilinan J."/>
            <person name="Park H.-J."/>
            <person name="Ramirez L."/>
            <person name="Alfaro M."/>
            <person name="Sun H."/>
            <person name="Tritt A."/>
            <person name="Yoshinaga Y."/>
            <person name="Zwiers L.-H."/>
            <person name="Turgeon B."/>
            <person name="Goodwin S."/>
            <person name="Spatafora J."/>
            <person name="Crous P."/>
            <person name="Grigoriev I."/>
        </authorList>
    </citation>
    <scope>NUCLEOTIDE SEQUENCE</scope>
    <source>
        <strain evidence="1">CBS 183.55</strain>
    </source>
</reference>